<dbReference type="PANTHER" id="PTHR10146">
    <property type="entry name" value="PROLINE SYNTHETASE CO-TRANSCRIBED BACTERIAL HOMOLOG PROTEIN"/>
    <property type="match status" value="1"/>
</dbReference>
<dbReference type="GO" id="GO:0030170">
    <property type="term" value="F:pyridoxal phosphate binding"/>
    <property type="evidence" value="ECO:0007669"/>
    <property type="project" value="UniProtKB-UniRule"/>
</dbReference>
<evidence type="ECO:0000313" key="6">
    <source>
        <dbReference type="EMBL" id="RIJ45939.1"/>
    </source>
</evidence>
<dbReference type="Pfam" id="PF01168">
    <property type="entry name" value="Ala_racemase_N"/>
    <property type="match status" value="1"/>
</dbReference>
<comment type="function">
    <text evidence="2">Pyridoxal 5'-phosphate (PLP)-binding protein, which is involved in PLP homeostasis.</text>
</comment>
<dbReference type="SUPFAM" id="SSF51419">
    <property type="entry name" value="PLP-binding barrel"/>
    <property type="match status" value="1"/>
</dbReference>
<dbReference type="PANTHER" id="PTHR10146:SF14">
    <property type="entry name" value="PYRIDOXAL PHOSPHATE HOMEOSTASIS PROTEIN"/>
    <property type="match status" value="1"/>
</dbReference>
<dbReference type="RefSeq" id="WP_119439901.1">
    <property type="nucleotide sequence ID" value="NZ_QWGR01000018.1"/>
</dbReference>
<proteinExistence type="inferred from homology"/>
<evidence type="ECO:0000259" key="5">
    <source>
        <dbReference type="Pfam" id="PF01168"/>
    </source>
</evidence>
<dbReference type="Proteomes" id="UP000265926">
    <property type="component" value="Unassembled WGS sequence"/>
</dbReference>
<dbReference type="CDD" id="cd00635">
    <property type="entry name" value="PLPDE_III_YBL036c_like"/>
    <property type="match status" value="1"/>
</dbReference>
<evidence type="ECO:0000313" key="7">
    <source>
        <dbReference type="Proteomes" id="UP000265926"/>
    </source>
</evidence>
<dbReference type="FunFam" id="3.20.20.10:FF:000024">
    <property type="entry name" value="Pyridoxal phosphate homeostasis protein"/>
    <property type="match status" value="1"/>
</dbReference>
<comment type="caution">
    <text evidence="6">The sequence shown here is derived from an EMBL/GenBank/DDBJ whole genome shotgun (WGS) entry which is preliminary data.</text>
</comment>
<evidence type="ECO:0000256" key="1">
    <source>
        <dbReference type="ARBA" id="ARBA00022898"/>
    </source>
</evidence>
<dbReference type="NCBIfam" id="TIGR00044">
    <property type="entry name" value="YggS family pyridoxal phosphate-dependent enzyme"/>
    <property type="match status" value="1"/>
</dbReference>
<reference evidence="6 7" key="1">
    <citation type="submission" date="2018-08" db="EMBL/GenBank/DDBJ databases">
        <title>Pallidiluteibacterium maritimus gen. nov., sp. nov., isolated from coastal sediment.</title>
        <authorList>
            <person name="Zhou L.Y."/>
        </authorList>
    </citation>
    <scope>NUCLEOTIDE SEQUENCE [LARGE SCALE GENOMIC DNA]</scope>
    <source>
        <strain evidence="6 7">XSD2</strain>
    </source>
</reference>
<sequence length="226" mass="25714">MEIANNLLELKKGLPPGVQLVAVSKTKPNEDILEAYQAGQRVFGENKVQDLAQKYEELPKDIEWHFIGHPQTNKVKYMAPFVSLIHGVDSLKLLKTIDKEAAKNKRTIRCLLQFHIAEESTKFGLSEEEAVEMLDKGEVQKLQNIEIAGVMGMATYTDDENQIRKEFRVLHNIFSVLKNKYFSAADSFREISMGMSDDYPLAIEEGSTMIRVGSKIFGERNYQNKN</sequence>
<dbReference type="PIRSF" id="PIRSF004848">
    <property type="entry name" value="YBL036c_PLPDEIII"/>
    <property type="match status" value="1"/>
</dbReference>
<organism evidence="6 7">
    <name type="scientific">Maribellus luteus</name>
    <dbReference type="NCBI Taxonomy" id="2305463"/>
    <lineage>
        <taxon>Bacteria</taxon>
        <taxon>Pseudomonadati</taxon>
        <taxon>Bacteroidota</taxon>
        <taxon>Bacteroidia</taxon>
        <taxon>Marinilabiliales</taxon>
        <taxon>Prolixibacteraceae</taxon>
        <taxon>Maribellus</taxon>
    </lineage>
</organism>
<evidence type="ECO:0000256" key="4">
    <source>
        <dbReference type="RuleBase" id="RU004514"/>
    </source>
</evidence>
<dbReference type="EMBL" id="QWGR01000018">
    <property type="protein sequence ID" value="RIJ45939.1"/>
    <property type="molecule type" value="Genomic_DNA"/>
</dbReference>
<dbReference type="AlphaFoldDB" id="A0A399SSQ5"/>
<dbReference type="InterPro" id="IPR001608">
    <property type="entry name" value="Ala_racemase_N"/>
</dbReference>
<gene>
    <name evidence="6" type="ORF">D1614_20685</name>
</gene>
<dbReference type="Gene3D" id="3.20.20.10">
    <property type="entry name" value="Alanine racemase"/>
    <property type="match status" value="1"/>
</dbReference>
<accession>A0A399SSQ5</accession>
<evidence type="ECO:0000256" key="2">
    <source>
        <dbReference type="HAMAP-Rule" id="MF_02087"/>
    </source>
</evidence>
<feature type="domain" description="Alanine racemase N-terminal" evidence="5">
    <location>
        <begin position="3"/>
        <end position="220"/>
    </location>
</feature>
<protein>
    <recommendedName>
        <fullName evidence="2">Pyridoxal phosphate homeostasis protein</fullName>
        <shortName evidence="2">PLP homeostasis protein</shortName>
    </recommendedName>
</protein>
<comment type="cofactor">
    <cofactor evidence="3">
        <name>pyridoxal 5'-phosphate</name>
        <dbReference type="ChEBI" id="CHEBI:597326"/>
    </cofactor>
</comment>
<comment type="similarity">
    <text evidence="2 4">Belongs to the pyridoxal phosphate-binding protein YggS/PROSC family.</text>
</comment>
<name>A0A399SSQ5_9BACT</name>
<dbReference type="InterPro" id="IPR029066">
    <property type="entry name" value="PLP-binding_barrel"/>
</dbReference>
<keyword evidence="7" id="KW-1185">Reference proteome</keyword>
<keyword evidence="1 2" id="KW-0663">Pyridoxal phosphate</keyword>
<evidence type="ECO:0000256" key="3">
    <source>
        <dbReference type="PIRSR" id="PIRSR004848-1"/>
    </source>
</evidence>
<dbReference type="InterPro" id="IPR011078">
    <property type="entry name" value="PyrdxlP_homeostasis"/>
</dbReference>
<dbReference type="OrthoDB" id="9804072at2"/>
<dbReference type="HAMAP" id="MF_02087">
    <property type="entry name" value="PLP_homeostasis"/>
    <property type="match status" value="1"/>
</dbReference>
<feature type="modified residue" description="N6-(pyridoxal phosphate)lysine" evidence="2 3">
    <location>
        <position position="25"/>
    </location>
</feature>